<dbReference type="GeneID" id="39586438"/>
<evidence type="ECO:0000256" key="3">
    <source>
        <dbReference type="ARBA" id="ARBA00022679"/>
    </source>
</evidence>
<keyword evidence="8 9" id="KW-0472">Membrane</keyword>
<evidence type="ECO:0000256" key="9">
    <source>
        <dbReference type="SAM" id="Phobius"/>
    </source>
</evidence>
<keyword evidence="5" id="KW-0735">Signal-anchor</keyword>
<dbReference type="Gene3D" id="3.90.550.10">
    <property type="entry name" value="Spore Coat Polysaccharide Biosynthesis Protein SpsA, Chain A"/>
    <property type="match status" value="1"/>
</dbReference>
<keyword evidence="6 9" id="KW-1133">Transmembrane helix</keyword>
<dbReference type="Pfam" id="PF11051">
    <property type="entry name" value="Mannosyl_trans3"/>
    <property type="match status" value="1"/>
</dbReference>
<keyword evidence="4 9" id="KW-0812">Transmembrane</keyword>
<dbReference type="PANTHER" id="PTHR31646:SF1">
    <property type="entry name" value="ALPHA-1,2-MANNOSYLTRANSFERASE MNN2"/>
    <property type="match status" value="1"/>
</dbReference>
<dbReference type="PANTHER" id="PTHR31646">
    <property type="entry name" value="ALPHA-1,2-MANNOSYLTRANSFERASE MNN2"/>
    <property type="match status" value="1"/>
</dbReference>
<evidence type="ECO:0000256" key="5">
    <source>
        <dbReference type="ARBA" id="ARBA00022968"/>
    </source>
</evidence>
<feature type="transmembrane region" description="Helical" evidence="9">
    <location>
        <begin position="12"/>
        <end position="33"/>
    </location>
</feature>
<dbReference type="SUPFAM" id="SSF53448">
    <property type="entry name" value="Nucleotide-diphospho-sugar transferases"/>
    <property type="match status" value="1"/>
</dbReference>
<dbReference type="InterPro" id="IPR029044">
    <property type="entry name" value="Nucleotide-diphossugar_trans"/>
</dbReference>
<evidence type="ECO:0000313" key="10">
    <source>
        <dbReference type="EMBL" id="RSH78971.1"/>
    </source>
</evidence>
<dbReference type="InterPro" id="IPR022751">
    <property type="entry name" value="Alpha_mannosyltransferase"/>
</dbReference>
<sequence length="536" mass="57425">MFLPPILRRLFSASPIVAPLLLALTVITLFVGFSGVHQHVVPTAWVGGPGVGGAVQAGAVAANNNGAGIPTPAPPDDDDDNRLPPAYAAYFSDLQLPTELASVPVLGARLRAFLRRPVQTYAEAREGNDAHCPAALADRLVNPDQLRNEGAWWEALAAGEVVRRRAQLVGALADVDTTVRLLATLRVLRKLDVDLPVEVFHYPDEQVNDGQRQEIEELGGTLVEATGVTKTPGQWKNWQIKPLALIQSSFSEILYLDSDNMPLRSPVHLFDAPNYVAGGRAAFWPDLSKDHAKNAVWRVMGEACTLAEWTFESGQLVVSKAGNQGLNLAALHIAAAMMADDAGSPHSGNGDDDDDAAHLSARGFWLKMCGGDKDAFRWAFRALDIGYVPAPRWMSALGFLNGADGRFCGHTTLQHDLVTPTGYTAPPPLFVHANLLKHLGGGGGFGTGPGRQRLFSHVKRMALDDAGITSLNYARMTVYTGPRNMCLDLGVEDSAEAAEGLGENKVETVEVADLEGNPFDGFEDLFFAAGGKVGGW</sequence>
<evidence type="ECO:0000256" key="2">
    <source>
        <dbReference type="ARBA" id="ARBA00009105"/>
    </source>
</evidence>
<evidence type="ECO:0000256" key="7">
    <source>
        <dbReference type="ARBA" id="ARBA00023034"/>
    </source>
</evidence>
<comment type="similarity">
    <text evidence="2">Belongs to the MNN1/MNT family.</text>
</comment>
<accession>A0A427XJ98</accession>
<dbReference type="GO" id="GO:0000139">
    <property type="term" value="C:Golgi membrane"/>
    <property type="evidence" value="ECO:0007669"/>
    <property type="project" value="UniProtKB-SubCell"/>
</dbReference>
<organism evidence="10 11">
    <name type="scientific">Apiotrichum porosum</name>
    <dbReference type="NCBI Taxonomy" id="105984"/>
    <lineage>
        <taxon>Eukaryota</taxon>
        <taxon>Fungi</taxon>
        <taxon>Dikarya</taxon>
        <taxon>Basidiomycota</taxon>
        <taxon>Agaricomycotina</taxon>
        <taxon>Tremellomycetes</taxon>
        <taxon>Trichosporonales</taxon>
        <taxon>Trichosporonaceae</taxon>
        <taxon>Apiotrichum</taxon>
    </lineage>
</organism>
<name>A0A427XJ98_9TREE</name>
<proteinExistence type="inferred from homology"/>
<dbReference type="STRING" id="105984.A0A427XJ98"/>
<dbReference type="GO" id="GO:0046354">
    <property type="term" value="P:mannan biosynthetic process"/>
    <property type="evidence" value="ECO:0007669"/>
    <property type="project" value="TreeGrafter"/>
</dbReference>
<evidence type="ECO:0000256" key="1">
    <source>
        <dbReference type="ARBA" id="ARBA00004323"/>
    </source>
</evidence>
<reference evidence="10 11" key="1">
    <citation type="submission" date="2018-11" db="EMBL/GenBank/DDBJ databases">
        <title>Genome sequence of Apiotrichum porosum DSM 27194.</title>
        <authorList>
            <person name="Aliyu H."/>
            <person name="Gorte O."/>
            <person name="Ochsenreither K."/>
        </authorList>
    </citation>
    <scope>NUCLEOTIDE SEQUENCE [LARGE SCALE GENOMIC DNA]</scope>
    <source>
        <strain evidence="10 11">DSM 27194</strain>
    </source>
</reference>
<keyword evidence="7" id="KW-0333">Golgi apparatus</keyword>
<evidence type="ECO:0000256" key="4">
    <source>
        <dbReference type="ARBA" id="ARBA00022692"/>
    </source>
</evidence>
<comment type="caution">
    <text evidence="10">The sequence shown here is derived from an EMBL/GenBank/DDBJ whole genome shotgun (WGS) entry which is preliminary data.</text>
</comment>
<evidence type="ECO:0000313" key="11">
    <source>
        <dbReference type="Proteomes" id="UP000279236"/>
    </source>
</evidence>
<comment type="subcellular location">
    <subcellularLocation>
        <location evidence="1">Golgi apparatus membrane</location>
        <topology evidence="1">Single-pass type II membrane protein</topology>
    </subcellularLocation>
</comment>
<dbReference type="Proteomes" id="UP000279236">
    <property type="component" value="Unassembled WGS sequence"/>
</dbReference>
<dbReference type="RefSeq" id="XP_028474118.1">
    <property type="nucleotide sequence ID" value="XM_028617655.1"/>
</dbReference>
<dbReference type="EMBL" id="RSCE01000011">
    <property type="protein sequence ID" value="RSH78971.1"/>
    <property type="molecule type" value="Genomic_DNA"/>
</dbReference>
<dbReference type="AlphaFoldDB" id="A0A427XJ98"/>
<keyword evidence="11" id="KW-1185">Reference proteome</keyword>
<evidence type="ECO:0000256" key="6">
    <source>
        <dbReference type="ARBA" id="ARBA00022989"/>
    </source>
</evidence>
<protein>
    <submittedName>
        <fullName evidence="10">Uncharacterized protein</fullName>
    </submittedName>
</protein>
<dbReference type="GO" id="GO:0000026">
    <property type="term" value="F:alpha-1,2-mannosyltransferase activity"/>
    <property type="evidence" value="ECO:0007669"/>
    <property type="project" value="TreeGrafter"/>
</dbReference>
<evidence type="ECO:0000256" key="8">
    <source>
        <dbReference type="ARBA" id="ARBA00023136"/>
    </source>
</evidence>
<dbReference type="OrthoDB" id="430354at2759"/>
<gene>
    <name evidence="10" type="ORF">EHS24_001895</name>
</gene>
<keyword evidence="3" id="KW-0808">Transferase</keyword>